<feature type="domain" description="Endonuclease GajA/Old nuclease/RecF-like AAA" evidence="1">
    <location>
        <begin position="1"/>
        <end position="63"/>
    </location>
</feature>
<keyword evidence="2" id="KW-0255">Endonuclease</keyword>
<dbReference type="InterPro" id="IPR041685">
    <property type="entry name" value="AAA_GajA/Old/RecF-like"/>
</dbReference>
<dbReference type="PANTHER" id="PTHR32182:SF22">
    <property type="entry name" value="ATP-DEPENDENT ENDONUCLEASE, OLD FAMILY-RELATED"/>
    <property type="match status" value="1"/>
</dbReference>
<proteinExistence type="predicted"/>
<protein>
    <submittedName>
        <fullName evidence="2">ATP-dependent OLD family endonuclease</fullName>
    </submittedName>
</protein>
<dbReference type="EMBL" id="UGJB01000004">
    <property type="protein sequence ID" value="STQ14599.1"/>
    <property type="molecule type" value="Genomic_DNA"/>
</dbReference>
<keyword evidence="2" id="KW-0378">Hydrolase</keyword>
<dbReference type="GO" id="GO:0004519">
    <property type="term" value="F:endonuclease activity"/>
    <property type="evidence" value="ECO:0007669"/>
    <property type="project" value="UniProtKB-KW"/>
</dbReference>
<dbReference type="Gene3D" id="3.40.50.300">
    <property type="entry name" value="P-loop containing nucleotide triphosphate hydrolases"/>
    <property type="match status" value="1"/>
</dbReference>
<evidence type="ECO:0000259" key="1">
    <source>
        <dbReference type="Pfam" id="PF13175"/>
    </source>
</evidence>
<evidence type="ECO:0000313" key="3">
    <source>
        <dbReference type="Proteomes" id="UP000255106"/>
    </source>
</evidence>
<evidence type="ECO:0000313" key="2">
    <source>
        <dbReference type="EMBL" id="STQ14599.1"/>
    </source>
</evidence>
<name>A0A377M8B9_ENTCL</name>
<dbReference type="InterPro" id="IPR027417">
    <property type="entry name" value="P-loop_NTPase"/>
</dbReference>
<dbReference type="Proteomes" id="UP000255106">
    <property type="component" value="Unassembled WGS sequence"/>
</dbReference>
<dbReference type="GO" id="GO:0006302">
    <property type="term" value="P:double-strand break repair"/>
    <property type="evidence" value="ECO:0007669"/>
    <property type="project" value="TreeGrafter"/>
</dbReference>
<gene>
    <name evidence="2" type="ORF">NCTC10005_07463</name>
</gene>
<accession>A0A377M8B9</accession>
<dbReference type="SUPFAM" id="SSF52540">
    <property type="entry name" value="P-loop containing nucleoside triphosphate hydrolases"/>
    <property type="match status" value="1"/>
</dbReference>
<dbReference type="Pfam" id="PF13175">
    <property type="entry name" value="AAA_15"/>
    <property type="match status" value="1"/>
</dbReference>
<reference evidence="2 3" key="1">
    <citation type="submission" date="2018-06" db="EMBL/GenBank/DDBJ databases">
        <authorList>
            <consortium name="Pathogen Informatics"/>
            <person name="Doyle S."/>
        </authorList>
    </citation>
    <scope>NUCLEOTIDE SEQUENCE [LARGE SCALE GENOMIC DNA]</scope>
    <source>
        <strain evidence="2 3">NCTC10005</strain>
    </source>
</reference>
<keyword evidence="2" id="KW-0540">Nuclease</keyword>
<organism evidence="2 3">
    <name type="scientific">Enterobacter cloacae</name>
    <dbReference type="NCBI Taxonomy" id="550"/>
    <lineage>
        <taxon>Bacteria</taxon>
        <taxon>Pseudomonadati</taxon>
        <taxon>Pseudomonadota</taxon>
        <taxon>Gammaproteobacteria</taxon>
        <taxon>Enterobacterales</taxon>
        <taxon>Enterobacteriaceae</taxon>
        <taxon>Enterobacter</taxon>
        <taxon>Enterobacter cloacae complex</taxon>
    </lineage>
</organism>
<dbReference type="PANTHER" id="PTHR32182">
    <property type="entry name" value="DNA REPLICATION AND REPAIR PROTEIN RECF"/>
    <property type="match status" value="1"/>
</dbReference>
<sequence length="90" mass="10141">MKLERIEIQNFRGIGTASINLENFTTLIGSNNIGKSTVLKAIKILVDTTNPTTEDWPFRQASDGELIIAGYFIDIQDWERTKPANFKSHS</sequence>
<dbReference type="AlphaFoldDB" id="A0A377M8B9"/>
<dbReference type="GO" id="GO:0000731">
    <property type="term" value="P:DNA synthesis involved in DNA repair"/>
    <property type="evidence" value="ECO:0007669"/>
    <property type="project" value="TreeGrafter"/>
</dbReference>